<accession>A0A8J2HSP5</accession>
<dbReference type="GeneID" id="67011368"/>
<comment type="caution">
    <text evidence="4">The sequence shown here is derived from an EMBL/GenBank/DDBJ whole genome shotgun (WGS) entry which is preliminary data.</text>
</comment>
<name>A0A8J2HSP5_9PLEO</name>
<evidence type="ECO:0000256" key="1">
    <source>
        <dbReference type="ARBA" id="ARBA00007441"/>
    </source>
</evidence>
<dbReference type="PANTHER" id="PTHR43795">
    <property type="entry name" value="BIFUNCTIONAL ASPARTATE AMINOTRANSFERASE AND GLUTAMATE/ASPARTATE-PREPHENATE AMINOTRANSFERASE-RELATED"/>
    <property type="match status" value="1"/>
</dbReference>
<organism evidence="4 5">
    <name type="scientific">Alternaria atra</name>
    <dbReference type="NCBI Taxonomy" id="119953"/>
    <lineage>
        <taxon>Eukaryota</taxon>
        <taxon>Fungi</taxon>
        <taxon>Dikarya</taxon>
        <taxon>Ascomycota</taxon>
        <taxon>Pezizomycotina</taxon>
        <taxon>Dothideomycetes</taxon>
        <taxon>Pleosporomycetidae</taxon>
        <taxon>Pleosporales</taxon>
        <taxon>Pleosporineae</taxon>
        <taxon>Pleosporaceae</taxon>
        <taxon>Alternaria</taxon>
        <taxon>Alternaria sect. Ulocladioides</taxon>
    </lineage>
</organism>
<dbReference type="Gene3D" id="3.90.1150.10">
    <property type="entry name" value="Aspartate Aminotransferase, domain 1"/>
    <property type="match status" value="1"/>
</dbReference>
<dbReference type="PROSITE" id="PS00105">
    <property type="entry name" value="AA_TRANSFER_CLASS_1"/>
    <property type="match status" value="1"/>
</dbReference>
<dbReference type="AlphaFoldDB" id="A0A8J2HSP5"/>
<keyword evidence="2" id="KW-0663">Pyridoxal phosphate</keyword>
<evidence type="ECO:0000313" key="4">
    <source>
        <dbReference type="EMBL" id="CAG5142236.1"/>
    </source>
</evidence>
<dbReference type="EMBL" id="CAJRGZ010000015">
    <property type="protein sequence ID" value="CAG5142236.1"/>
    <property type="molecule type" value="Genomic_DNA"/>
</dbReference>
<feature type="domain" description="Aminotransferase class I/classII large" evidence="3">
    <location>
        <begin position="46"/>
        <end position="438"/>
    </location>
</feature>
<dbReference type="PANTHER" id="PTHR43795:SF63">
    <property type="entry name" value="PUTATIVE (AFU_ORTHOLOGUE AFUA_4G00630)-RELATED"/>
    <property type="match status" value="1"/>
</dbReference>
<dbReference type="GO" id="GO:0006520">
    <property type="term" value="P:amino acid metabolic process"/>
    <property type="evidence" value="ECO:0007669"/>
    <property type="project" value="TreeGrafter"/>
</dbReference>
<dbReference type="PRINTS" id="PR00753">
    <property type="entry name" value="ACCSYNTHASE"/>
</dbReference>
<comment type="similarity">
    <text evidence="1">Belongs to the class-I pyridoxal-phosphate-dependent aminotransferase family.</text>
</comment>
<sequence>MTTLKESKLSNRGSYASTAGAKDFEVWDIITNLWDPDTNPDGYVSLGLAENNLMHDRLLEFLDAKRLVDDTAHGLTYGDGPFGSKRVKAVIASFLSTHLRSAIELKPEHVFITNGVSSAIEHCAWTLANPGEGILLGRPYYRAFLPDIGTRTGVQIVPVSFGQVDPCHLDCVQKYEEALLRSNEQGVPVRALMLCHPHNPLGRCYPRDTLIGLMKLCQKYQIHLISDEIYALSTWKNTVDDLAHGYTGFESILSINCKDTIDPSLVHVLWGVSKDFGANGIRLGAIVSQSNPAFLAALRTCSIYSSPSSLTENAVVHILSDTSFVESYIATNQARLSAAHTQTVGALRKHGIEHMPGANAAFFLWINLGKFVREKTSLREKGMQEYSGSESTRLIQDRLLAKKVYLVPGDAVGAEEPGWFRMVFTQREELVAECVRRIVEALEPK</sequence>
<reference evidence="4" key="1">
    <citation type="submission" date="2021-05" db="EMBL/GenBank/DDBJ databases">
        <authorList>
            <person name="Stam R."/>
        </authorList>
    </citation>
    <scope>NUCLEOTIDE SEQUENCE</scope>
    <source>
        <strain evidence="4">CS162</strain>
    </source>
</reference>
<dbReference type="SUPFAM" id="SSF53383">
    <property type="entry name" value="PLP-dependent transferases"/>
    <property type="match status" value="1"/>
</dbReference>
<dbReference type="Gene3D" id="3.40.640.10">
    <property type="entry name" value="Type I PLP-dependent aspartate aminotransferase-like (Major domain)"/>
    <property type="match status" value="1"/>
</dbReference>
<dbReference type="RefSeq" id="XP_043164643.1">
    <property type="nucleotide sequence ID" value="XM_043308708.1"/>
</dbReference>
<dbReference type="CDD" id="cd00609">
    <property type="entry name" value="AAT_like"/>
    <property type="match status" value="1"/>
</dbReference>
<evidence type="ECO:0000256" key="2">
    <source>
        <dbReference type="ARBA" id="ARBA00022898"/>
    </source>
</evidence>
<proteinExistence type="inferred from homology"/>
<dbReference type="InterPro" id="IPR015421">
    <property type="entry name" value="PyrdxlP-dep_Trfase_major"/>
</dbReference>
<dbReference type="InterPro" id="IPR050478">
    <property type="entry name" value="Ethylene_sulfur-biosynth"/>
</dbReference>
<dbReference type="OrthoDB" id="7042322at2759"/>
<keyword evidence="5" id="KW-1185">Reference proteome</keyword>
<dbReference type="Pfam" id="PF00155">
    <property type="entry name" value="Aminotran_1_2"/>
    <property type="match status" value="1"/>
</dbReference>
<dbReference type="InterPro" id="IPR015424">
    <property type="entry name" value="PyrdxlP-dep_Trfase"/>
</dbReference>
<dbReference type="InterPro" id="IPR015422">
    <property type="entry name" value="PyrdxlP-dep_Trfase_small"/>
</dbReference>
<dbReference type="InterPro" id="IPR004838">
    <property type="entry name" value="NHTrfase_class1_PyrdxlP-BS"/>
</dbReference>
<dbReference type="Proteomes" id="UP000676310">
    <property type="component" value="Unassembled WGS sequence"/>
</dbReference>
<gene>
    <name evidence="4" type="ORF">ALTATR162_LOCUS1113</name>
</gene>
<protein>
    <recommendedName>
        <fullName evidence="3">Aminotransferase class I/classII large domain-containing protein</fullName>
    </recommendedName>
</protein>
<dbReference type="GO" id="GO:0030170">
    <property type="term" value="F:pyridoxal phosphate binding"/>
    <property type="evidence" value="ECO:0007669"/>
    <property type="project" value="InterPro"/>
</dbReference>
<evidence type="ECO:0000313" key="5">
    <source>
        <dbReference type="Proteomes" id="UP000676310"/>
    </source>
</evidence>
<evidence type="ECO:0000259" key="3">
    <source>
        <dbReference type="Pfam" id="PF00155"/>
    </source>
</evidence>
<dbReference type="InterPro" id="IPR004839">
    <property type="entry name" value="Aminotransferase_I/II_large"/>
</dbReference>
<dbReference type="GO" id="GO:0008483">
    <property type="term" value="F:transaminase activity"/>
    <property type="evidence" value="ECO:0007669"/>
    <property type="project" value="TreeGrafter"/>
</dbReference>